<dbReference type="AlphaFoldDB" id="A0ABD3UPU5"/>
<evidence type="ECO:0000259" key="1">
    <source>
        <dbReference type="PROSITE" id="PS50969"/>
    </source>
</evidence>
<gene>
    <name evidence="2" type="ORF">ACJIZ3_013302</name>
</gene>
<protein>
    <recommendedName>
        <fullName evidence="1">FCP1 homology domain-containing protein</fullName>
    </recommendedName>
</protein>
<dbReference type="PROSITE" id="PS50969">
    <property type="entry name" value="FCP1"/>
    <property type="match status" value="1"/>
</dbReference>
<dbReference type="InterPro" id="IPR004274">
    <property type="entry name" value="FCP1_dom"/>
</dbReference>
<dbReference type="InterPro" id="IPR036412">
    <property type="entry name" value="HAD-like_sf"/>
</dbReference>
<dbReference type="Gene3D" id="3.40.50.1000">
    <property type="entry name" value="HAD superfamily/HAD-like"/>
    <property type="match status" value="1"/>
</dbReference>
<proteinExistence type="predicted"/>
<dbReference type="SUPFAM" id="SSF56784">
    <property type="entry name" value="HAD-like"/>
    <property type="match status" value="1"/>
</dbReference>
<comment type="caution">
    <text evidence="2">The sequence shown here is derived from an EMBL/GenBank/DDBJ whole genome shotgun (WGS) entry which is preliminary data.</text>
</comment>
<dbReference type="NCBIfam" id="TIGR02251">
    <property type="entry name" value="HIF-SF_euk"/>
    <property type="match status" value="1"/>
</dbReference>
<accession>A0ABD3UPU5</accession>
<sequence length="185" mass="21482">MKTVFLDLDHTLIHSTEARLHQPLDIYDFVVTSPNDETEIKFYVQKRPYVDEFLKFLSERFEIVVFTAGSPSYASAVLDKLDTMNLISHRLYRDSCSLINGKCVKDLSKTGRKMKSVVIVDDNPDSYMLQPKNGIPIEKFYDDDEDEELKILIKFFQGLDSFEDVRDAVKVYQADMYGEDVDERL</sequence>
<dbReference type="PANTHER" id="PTHR12210">
    <property type="entry name" value="DULLARD PROTEIN PHOSPHATASE"/>
    <property type="match status" value="1"/>
</dbReference>
<dbReference type="CDD" id="cd07521">
    <property type="entry name" value="HAD_FCP1-like"/>
    <property type="match status" value="1"/>
</dbReference>
<reference evidence="2 3" key="1">
    <citation type="submission" date="2024-12" db="EMBL/GenBank/DDBJ databases">
        <title>The unique morphological basis and parallel evolutionary history of personate flowers in Penstemon.</title>
        <authorList>
            <person name="Depatie T.H."/>
            <person name="Wessinger C.A."/>
        </authorList>
    </citation>
    <scope>NUCLEOTIDE SEQUENCE [LARGE SCALE GENOMIC DNA]</scope>
    <source>
        <strain evidence="2">WTNN_2</strain>
        <tissue evidence="2">Leaf</tissue>
    </source>
</reference>
<dbReference type="InterPro" id="IPR023214">
    <property type="entry name" value="HAD_sf"/>
</dbReference>
<dbReference type="SMART" id="SM00577">
    <property type="entry name" value="CPDc"/>
    <property type="match status" value="1"/>
</dbReference>
<dbReference type="FunFam" id="3.40.50.1000:FF:000093">
    <property type="entry name" value="NLI interacting factor-like phosphatase family protein"/>
    <property type="match status" value="1"/>
</dbReference>
<name>A0ABD3UPU5_9LAMI</name>
<evidence type="ECO:0000313" key="2">
    <source>
        <dbReference type="EMBL" id="KAL3851420.1"/>
    </source>
</evidence>
<dbReference type="InterPro" id="IPR011948">
    <property type="entry name" value="Dullard_phosphatase"/>
</dbReference>
<dbReference type="Proteomes" id="UP001634393">
    <property type="component" value="Unassembled WGS sequence"/>
</dbReference>
<dbReference type="InterPro" id="IPR050365">
    <property type="entry name" value="TIM50"/>
</dbReference>
<keyword evidence="3" id="KW-1185">Reference proteome</keyword>
<feature type="domain" description="FCP1 homology" evidence="1">
    <location>
        <begin position="1"/>
        <end position="159"/>
    </location>
</feature>
<evidence type="ECO:0000313" key="3">
    <source>
        <dbReference type="Proteomes" id="UP001634393"/>
    </source>
</evidence>
<dbReference type="Pfam" id="PF03031">
    <property type="entry name" value="NIF"/>
    <property type="match status" value="1"/>
</dbReference>
<organism evidence="2 3">
    <name type="scientific">Penstemon smallii</name>
    <dbReference type="NCBI Taxonomy" id="265156"/>
    <lineage>
        <taxon>Eukaryota</taxon>
        <taxon>Viridiplantae</taxon>
        <taxon>Streptophyta</taxon>
        <taxon>Embryophyta</taxon>
        <taxon>Tracheophyta</taxon>
        <taxon>Spermatophyta</taxon>
        <taxon>Magnoliopsida</taxon>
        <taxon>eudicotyledons</taxon>
        <taxon>Gunneridae</taxon>
        <taxon>Pentapetalae</taxon>
        <taxon>asterids</taxon>
        <taxon>lamiids</taxon>
        <taxon>Lamiales</taxon>
        <taxon>Plantaginaceae</taxon>
        <taxon>Cheloneae</taxon>
        <taxon>Penstemon</taxon>
    </lineage>
</organism>
<dbReference type="EMBL" id="JBJXBP010000001">
    <property type="protein sequence ID" value="KAL3851420.1"/>
    <property type="molecule type" value="Genomic_DNA"/>
</dbReference>